<dbReference type="KEGG" id="vha:VIBHAR_03441"/>
<organism evidence="1 2">
    <name type="scientific">Vibrio campbellii (strain ATCC BAA-1116)</name>
    <dbReference type="NCBI Taxonomy" id="2902295"/>
    <lineage>
        <taxon>Bacteria</taxon>
        <taxon>Pseudomonadati</taxon>
        <taxon>Pseudomonadota</taxon>
        <taxon>Gammaproteobacteria</taxon>
        <taxon>Vibrionales</taxon>
        <taxon>Vibrionaceae</taxon>
        <taxon>Vibrio</taxon>
    </lineage>
</organism>
<proteinExistence type="predicted"/>
<dbReference type="Proteomes" id="UP000008152">
    <property type="component" value="Chromosome I"/>
</dbReference>
<dbReference type="AlphaFoldDB" id="A7MYX8"/>
<sequence>MLSFRPQFGLYGAVSQSELNENKGNGEPSFQGCSLLYFEK</sequence>
<accession>A7MYX8</accession>
<protein>
    <submittedName>
        <fullName evidence="1">Uncharacterized protein</fullName>
    </submittedName>
</protein>
<evidence type="ECO:0000313" key="2">
    <source>
        <dbReference type="Proteomes" id="UP000008152"/>
    </source>
</evidence>
<dbReference type="PATRIC" id="fig|338187.36.peg.3368"/>
<evidence type="ECO:0000313" key="1">
    <source>
        <dbReference type="EMBL" id="ABU72386.1"/>
    </source>
</evidence>
<dbReference type="EMBL" id="CP000789">
    <property type="protein sequence ID" value="ABU72386.1"/>
    <property type="molecule type" value="Genomic_DNA"/>
</dbReference>
<name>A7MYX8_VIBC1</name>
<reference evidence="1 2" key="1">
    <citation type="submission" date="2007-08" db="EMBL/GenBank/DDBJ databases">
        <authorList>
            <consortium name="The Vibrio harveyi Genome Sequencing Project"/>
            <person name="Bassler B."/>
            <person name="Clifton S.W."/>
            <person name="Fulton L."/>
            <person name="Delehaunty K."/>
            <person name="Fronick C."/>
            <person name="Harrison M."/>
            <person name="Markivic C."/>
            <person name="Fulton R."/>
            <person name="Tin-Wollam A.-M."/>
            <person name="Shah N."/>
            <person name="Pepin K."/>
            <person name="Nash W."/>
            <person name="Thiruvilangam P."/>
            <person name="Bhonagiri V."/>
            <person name="Waters C."/>
            <person name="Tu K.C."/>
            <person name="Irgon J."/>
            <person name="Wilson R.K."/>
        </authorList>
    </citation>
    <scope>NUCLEOTIDE SEQUENCE [LARGE SCALE GENOMIC DNA]</scope>
    <source>
        <strain evidence="2">ATCC BAA-1116 / BB120</strain>
    </source>
</reference>
<gene>
    <name evidence="1" type="ordered locus">VIBHAR_03441</name>
</gene>